<keyword evidence="1" id="KW-1133">Transmembrane helix</keyword>
<keyword evidence="3" id="KW-1185">Reference proteome</keyword>
<organism evidence="2 3">
    <name type="scientific">Aspergillus ibericus CBS 121593</name>
    <dbReference type="NCBI Taxonomy" id="1448316"/>
    <lineage>
        <taxon>Eukaryota</taxon>
        <taxon>Fungi</taxon>
        <taxon>Dikarya</taxon>
        <taxon>Ascomycota</taxon>
        <taxon>Pezizomycotina</taxon>
        <taxon>Eurotiomycetes</taxon>
        <taxon>Eurotiomycetidae</taxon>
        <taxon>Eurotiales</taxon>
        <taxon>Aspergillaceae</taxon>
        <taxon>Aspergillus</taxon>
        <taxon>Aspergillus subgen. Circumdati</taxon>
    </lineage>
</organism>
<reference evidence="2 3" key="1">
    <citation type="submission" date="2018-02" db="EMBL/GenBank/DDBJ databases">
        <title>The genomes of Aspergillus section Nigri reveals drivers in fungal speciation.</title>
        <authorList>
            <consortium name="DOE Joint Genome Institute"/>
            <person name="Vesth T.C."/>
            <person name="Nybo J."/>
            <person name="Theobald S."/>
            <person name="Brandl J."/>
            <person name="Frisvad J.C."/>
            <person name="Nielsen K.F."/>
            <person name="Lyhne E.K."/>
            <person name="Kogle M.E."/>
            <person name="Kuo A."/>
            <person name="Riley R."/>
            <person name="Clum A."/>
            <person name="Nolan M."/>
            <person name="Lipzen A."/>
            <person name="Salamov A."/>
            <person name="Henrissat B."/>
            <person name="Wiebenga A."/>
            <person name="De vries R.P."/>
            <person name="Grigoriev I.V."/>
            <person name="Mortensen U.H."/>
            <person name="Andersen M.R."/>
            <person name="Baker S.E."/>
        </authorList>
    </citation>
    <scope>NUCLEOTIDE SEQUENCE [LARGE SCALE GENOMIC DNA]</scope>
    <source>
        <strain evidence="2 3">CBS 121593</strain>
    </source>
</reference>
<evidence type="ECO:0000256" key="1">
    <source>
        <dbReference type="SAM" id="Phobius"/>
    </source>
</evidence>
<keyword evidence="1" id="KW-0472">Membrane</keyword>
<proteinExistence type="predicted"/>
<feature type="transmembrane region" description="Helical" evidence="1">
    <location>
        <begin position="99"/>
        <end position="121"/>
    </location>
</feature>
<dbReference type="OrthoDB" id="4496655at2759"/>
<evidence type="ECO:0000313" key="3">
    <source>
        <dbReference type="Proteomes" id="UP000249402"/>
    </source>
</evidence>
<keyword evidence="1" id="KW-0812">Transmembrane</keyword>
<sequence>MASLARLAGRLSTGLAVLFLTSWTATALSFTAINVLNTEATIVGTLASSSLVTFLVCRLLVRFQSHDGTLAHLLATAHHGSRRGALVHLVFCGTWLYELLAKGVLLLFLTFVGGVLATVIYNDPNLENLTTTTPTPDQPDTPTTALAEIDEFKDKTGFDPTQLFRWIPPQAVVYCIGLLWVNFLSLGLYILGHGLKSLGRVL</sequence>
<dbReference type="RefSeq" id="XP_025570190.1">
    <property type="nucleotide sequence ID" value="XM_025715091.1"/>
</dbReference>
<feature type="transmembrane region" description="Helical" evidence="1">
    <location>
        <begin position="43"/>
        <end position="61"/>
    </location>
</feature>
<evidence type="ECO:0000313" key="2">
    <source>
        <dbReference type="EMBL" id="RAK95862.1"/>
    </source>
</evidence>
<dbReference type="EMBL" id="KZ824484">
    <property type="protein sequence ID" value="RAK95862.1"/>
    <property type="molecule type" value="Genomic_DNA"/>
</dbReference>
<accession>A0A395GKM3</accession>
<gene>
    <name evidence="2" type="ORF">BO80DRAFT_318158</name>
</gene>
<protein>
    <submittedName>
        <fullName evidence="2">Uncharacterized protein</fullName>
    </submittedName>
</protein>
<dbReference type="AlphaFoldDB" id="A0A395GKM3"/>
<dbReference type="VEuPathDB" id="FungiDB:BO80DRAFT_318158"/>
<dbReference type="GeneID" id="37219956"/>
<dbReference type="Proteomes" id="UP000249402">
    <property type="component" value="Unassembled WGS sequence"/>
</dbReference>
<feature type="non-terminal residue" evidence="2">
    <location>
        <position position="202"/>
    </location>
</feature>
<feature type="transmembrane region" description="Helical" evidence="1">
    <location>
        <begin position="171"/>
        <end position="191"/>
    </location>
</feature>
<name>A0A395GKM3_9EURO</name>